<keyword evidence="4" id="KW-0175">Coiled coil</keyword>
<reference evidence="7" key="1">
    <citation type="submission" date="2025-08" db="UniProtKB">
        <authorList>
            <consortium name="RefSeq"/>
        </authorList>
    </citation>
    <scope>IDENTIFICATION</scope>
    <source>
        <tissue evidence="7">Gonads</tissue>
    </source>
</reference>
<dbReference type="OrthoDB" id="20872at2759"/>
<dbReference type="PRINTS" id="PR01415">
    <property type="entry name" value="ANKYRIN"/>
</dbReference>
<name>A0A1S3IAY0_LINAN</name>
<dbReference type="PROSITE" id="PS50088">
    <property type="entry name" value="ANK_REPEAT"/>
    <property type="match status" value="9"/>
</dbReference>
<dbReference type="SMART" id="SM00255">
    <property type="entry name" value="TIR"/>
    <property type="match status" value="1"/>
</dbReference>
<feature type="repeat" description="ANK" evidence="3">
    <location>
        <begin position="243"/>
        <end position="275"/>
    </location>
</feature>
<dbReference type="PROSITE" id="PS50104">
    <property type="entry name" value="TIR"/>
    <property type="match status" value="1"/>
</dbReference>
<dbReference type="InterPro" id="IPR000157">
    <property type="entry name" value="TIR_dom"/>
</dbReference>
<accession>A0A1S3IAY0</accession>
<evidence type="ECO:0000259" key="5">
    <source>
        <dbReference type="PROSITE" id="PS50104"/>
    </source>
</evidence>
<keyword evidence="1" id="KW-0677">Repeat</keyword>
<dbReference type="STRING" id="7574.A0A1S3IAY0"/>
<feature type="repeat" description="ANK" evidence="3">
    <location>
        <begin position="276"/>
        <end position="308"/>
    </location>
</feature>
<keyword evidence="6" id="KW-1185">Reference proteome</keyword>
<dbReference type="SUPFAM" id="SSF52200">
    <property type="entry name" value="Toll/Interleukin receptor TIR domain"/>
    <property type="match status" value="1"/>
</dbReference>
<dbReference type="InterPro" id="IPR002110">
    <property type="entry name" value="Ankyrin_rpt"/>
</dbReference>
<sequence>MAASGPETKPWMETIHVAAEFGDIDTVRRLLESNICGVDERGGITRYGRRTPLHCAAQGGHCGVAALLIQLGADPCSTTCYGRTPLHFAAEGGHCDVAALLIQHRADPCSKDMMGRTPLHDAASCDVADLLIQQGADFRSKDMNGFTPLHYAALGGHCDVAALLIQCGANFRSKDKSGCIPLHCAASRGHCAVAALLIQHGTDVCSKDKEGYTPLHYAAEVGQCDVAALLIQHEADICSKHKGGWTPLHCATWDGHSDVAELLIQRGADPCSEDKGGWTPLHCAASRGHCAVAALLIQHGADVCSKDKGGWTPLHCAAWDGHSDVADLLIQHGADPCSKEDNDRTPLHHAASGGHCAVAALLIQHGADVCSKDKDGCTPLHSAAKAGYEAALLIQQGADSCSKSRGDLERSGEVQLLLKKFESGYIQQFMITKTLEHVSADMSLGINNNFPDEVQRQAQGLKDWRNANNFKTIQEIKAGLLAQGREELCELAAEQYATVVMKIINMSTEHYQGFCEGLSTAQFMLQERQPAALETQSQEIGMELESYKYDAFLIHSGEDNSKVEEVLEQLESRGIRCCYAPRDFQLGRSIFSCIDDAVESSRCTVVMVSENFMKSTWCKHERDVAEVKARDTEGYLMIPVLLDFEPSDLPRTYKARKFVRADCQDFIPKLAKAIEGPTAAPCYGQLRRENEALKQEMEGMSQQLEDSNSTIRQLRANLESFTLYY</sequence>
<dbReference type="PANTHER" id="PTHR24123">
    <property type="entry name" value="ANKYRIN REPEAT-CONTAINING"/>
    <property type="match status" value="1"/>
</dbReference>
<keyword evidence="2 3" id="KW-0040">ANK repeat</keyword>
<feature type="repeat" description="ANK" evidence="3">
    <location>
        <begin position="48"/>
        <end position="74"/>
    </location>
</feature>
<protein>
    <submittedName>
        <fullName evidence="7">Ankyrin-3</fullName>
    </submittedName>
</protein>
<dbReference type="InParanoid" id="A0A1S3IAY0"/>
<evidence type="ECO:0000313" key="7">
    <source>
        <dbReference type="RefSeq" id="XP_013395417.1"/>
    </source>
</evidence>
<dbReference type="Gene3D" id="3.40.50.10140">
    <property type="entry name" value="Toll/interleukin-1 receptor homology (TIR) domain"/>
    <property type="match status" value="1"/>
</dbReference>
<dbReference type="KEGG" id="lak:106162626"/>
<organism evidence="6 7">
    <name type="scientific">Lingula anatina</name>
    <name type="common">Brachiopod</name>
    <name type="synonym">Lingula unguis</name>
    <dbReference type="NCBI Taxonomy" id="7574"/>
    <lineage>
        <taxon>Eukaryota</taxon>
        <taxon>Metazoa</taxon>
        <taxon>Spiralia</taxon>
        <taxon>Lophotrochozoa</taxon>
        <taxon>Brachiopoda</taxon>
        <taxon>Linguliformea</taxon>
        <taxon>Lingulata</taxon>
        <taxon>Lingulida</taxon>
        <taxon>Linguloidea</taxon>
        <taxon>Lingulidae</taxon>
        <taxon>Lingula</taxon>
    </lineage>
</organism>
<dbReference type="SMART" id="SM00248">
    <property type="entry name" value="ANK"/>
    <property type="match status" value="12"/>
</dbReference>
<evidence type="ECO:0000256" key="2">
    <source>
        <dbReference type="ARBA" id="ARBA00023043"/>
    </source>
</evidence>
<feature type="repeat" description="ANK" evidence="3">
    <location>
        <begin position="342"/>
        <end position="374"/>
    </location>
</feature>
<dbReference type="Proteomes" id="UP000085678">
    <property type="component" value="Unplaced"/>
</dbReference>
<dbReference type="PROSITE" id="PS50297">
    <property type="entry name" value="ANK_REP_REGION"/>
    <property type="match status" value="9"/>
</dbReference>
<feature type="repeat" description="ANK" evidence="3">
    <location>
        <begin position="210"/>
        <end position="242"/>
    </location>
</feature>
<dbReference type="GO" id="GO:0007165">
    <property type="term" value="P:signal transduction"/>
    <property type="evidence" value="ECO:0007669"/>
    <property type="project" value="InterPro"/>
</dbReference>
<dbReference type="Pfam" id="PF12796">
    <property type="entry name" value="Ank_2"/>
    <property type="match status" value="4"/>
</dbReference>
<dbReference type="Pfam" id="PF00023">
    <property type="entry name" value="Ank"/>
    <property type="match status" value="2"/>
</dbReference>
<evidence type="ECO:0000256" key="4">
    <source>
        <dbReference type="SAM" id="Coils"/>
    </source>
</evidence>
<dbReference type="InterPro" id="IPR051165">
    <property type="entry name" value="Multifunctional_ANK_Repeat"/>
</dbReference>
<evidence type="ECO:0000313" key="6">
    <source>
        <dbReference type="Proteomes" id="UP000085678"/>
    </source>
</evidence>
<feature type="domain" description="TIR" evidence="5">
    <location>
        <begin position="547"/>
        <end position="674"/>
    </location>
</feature>
<proteinExistence type="predicted"/>
<dbReference type="SUPFAM" id="SSF48403">
    <property type="entry name" value="Ankyrin repeat"/>
    <property type="match status" value="1"/>
</dbReference>
<feature type="repeat" description="ANK" evidence="3">
    <location>
        <begin position="309"/>
        <end position="341"/>
    </location>
</feature>
<dbReference type="InterPro" id="IPR035897">
    <property type="entry name" value="Toll_tir_struct_dom_sf"/>
</dbReference>
<gene>
    <name evidence="7" type="primary">LOC106162626</name>
</gene>
<dbReference type="RefSeq" id="XP_013395417.1">
    <property type="nucleotide sequence ID" value="XM_013539963.1"/>
</dbReference>
<feature type="repeat" description="ANK" evidence="3">
    <location>
        <begin position="144"/>
        <end position="176"/>
    </location>
</feature>
<dbReference type="Gene3D" id="1.25.40.20">
    <property type="entry name" value="Ankyrin repeat-containing domain"/>
    <property type="match status" value="6"/>
</dbReference>
<evidence type="ECO:0000256" key="3">
    <source>
        <dbReference type="PROSITE-ProRule" id="PRU00023"/>
    </source>
</evidence>
<dbReference type="InterPro" id="IPR036770">
    <property type="entry name" value="Ankyrin_rpt-contain_sf"/>
</dbReference>
<dbReference type="GeneID" id="106162626"/>
<dbReference type="Pfam" id="PF13676">
    <property type="entry name" value="TIR_2"/>
    <property type="match status" value="1"/>
</dbReference>
<evidence type="ECO:0000256" key="1">
    <source>
        <dbReference type="ARBA" id="ARBA00022737"/>
    </source>
</evidence>
<dbReference type="AlphaFoldDB" id="A0A1S3IAY0"/>
<feature type="repeat" description="ANK" evidence="3">
    <location>
        <begin position="177"/>
        <end position="209"/>
    </location>
</feature>
<dbReference type="PANTHER" id="PTHR24123:SF33">
    <property type="entry name" value="PROTEIN HOS4"/>
    <property type="match status" value="1"/>
</dbReference>
<feature type="coiled-coil region" evidence="4">
    <location>
        <begin position="683"/>
        <end position="717"/>
    </location>
</feature>
<feature type="repeat" description="ANK" evidence="3">
    <location>
        <begin position="81"/>
        <end position="113"/>
    </location>
</feature>